<feature type="compositionally biased region" description="Polar residues" evidence="1">
    <location>
        <begin position="101"/>
        <end position="116"/>
    </location>
</feature>
<comment type="caution">
    <text evidence="3">The sequence shown here is derived from an EMBL/GenBank/DDBJ whole genome shotgun (WGS) entry which is preliminary data.</text>
</comment>
<feature type="compositionally biased region" description="Low complexity" evidence="1">
    <location>
        <begin position="74"/>
        <end position="85"/>
    </location>
</feature>
<evidence type="ECO:0008006" key="5">
    <source>
        <dbReference type="Google" id="ProtNLM"/>
    </source>
</evidence>
<organism evidence="3 4">
    <name type="scientific">Actinoplanes sichuanensis</name>
    <dbReference type="NCBI Taxonomy" id="512349"/>
    <lineage>
        <taxon>Bacteria</taxon>
        <taxon>Bacillati</taxon>
        <taxon>Actinomycetota</taxon>
        <taxon>Actinomycetes</taxon>
        <taxon>Micromonosporales</taxon>
        <taxon>Micromonosporaceae</taxon>
        <taxon>Actinoplanes</taxon>
    </lineage>
</organism>
<name>A0ABW4AIA4_9ACTN</name>
<evidence type="ECO:0000313" key="3">
    <source>
        <dbReference type="EMBL" id="MFD1370008.1"/>
    </source>
</evidence>
<dbReference type="Proteomes" id="UP001597183">
    <property type="component" value="Unassembled WGS sequence"/>
</dbReference>
<evidence type="ECO:0000313" key="4">
    <source>
        <dbReference type="Proteomes" id="UP001597183"/>
    </source>
</evidence>
<accession>A0ABW4AIA4</accession>
<keyword evidence="4" id="KW-1185">Reference proteome</keyword>
<protein>
    <recommendedName>
        <fullName evidence="5">Gram-positive cocci surface proteins LPxTG domain-containing protein</fullName>
    </recommendedName>
</protein>
<keyword evidence="2" id="KW-0812">Transmembrane</keyword>
<dbReference type="EMBL" id="JBHTMK010000043">
    <property type="protein sequence ID" value="MFD1370008.1"/>
    <property type="molecule type" value="Genomic_DNA"/>
</dbReference>
<evidence type="ECO:0000256" key="1">
    <source>
        <dbReference type="SAM" id="MobiDB-lite"/>
    </source>
</evidence>
<keyword evidence="2" id="KW-0472">Membrane</keyword>
<sequence>MAADVMMKTGHAIITPTPDTGDQRGNPGYGGTVQQVPGTPATTTPAPAVTTPAPAGTVKAATATPTRGGPGYTPSQGISGSPSPSVTQSLPTGTVKETPGTGVNSATAGPRPSTSAGGQGVSSGTRLAVTGAPLGGTLALGGLMLAGGVAAVWYTRRRRSA</sequence>
<evidence type="ECO:0000256" key="2">
    <source>
        <dbReference type="SAM" id="Phobius"/>
    </source>
</evidence>
<feature type="compositionally biased region" description="Low complexity" evidence="1">
    <location>
        <begin position="32"/>
        <end position="66"/>
    </location>
</feature>
<feature type="transmembrane region" description="Helical" evidence="2">
    <location>
        <begin position="134"/>
        <end position="155"/>
    </location>
</feature>
<keyword evidence="2" id="KW-1133">Transmembrane helix</keyword>
<dbReference type="RefSeq" id="WP_317790710.1">
    <property type="nucleotide sequence ID" value="NZ_AP028461.1"/>
</dbReference>
<feature type="region of interest" description="Disordered" evidence="1">
    <location>
        <begin position="1"/>
        <end position="123"/>
    </location>
</feature>
<reference evidence="4" key="1">
    <citation type="journal article" date="2019" name="Int. J. Syst. Evol. Microbiol.">
        <title>The Global Catalogue of Microorganisms (GCM) 10K type strain sequencing project: providing services to taxonomists for standard genome sequencing and annotation.</title>
        <authorList>
            <consortium name="The Broad Institute Genomics Platform"/>
            <consortium name="The Broad Institute Genome Sequencing Center for Infectious Disease"/>
            <person name="Wu L."/>
            <person name="Ma J."/>
        </authorList>
    </citation>
    <scope>NUCLEOTIDE SEQUENCE [LARGE SCALE GENOMIC DNA]</scope>
    <source>
        <strain evidence="4">CCM 7526</strain>
    </source>
</reference>
<proteinExistence type="predicted"/>
<gene>
    <name evidence="3" type="ORF">ACFQ5G_32105</name>
</gene>